<accession>V5ETA5</accession>
<protein>
    <submittedName>
        <fullName evidence="4">Uncharacterized protein</fullName>
    </submittedName>
</protein>
<dbReference type="HOGENOM" id="CLU_437491_0_0_1"/>
<reference evidence="5" key="1">
    <citation type="journal article" date="2013" name="Genome Announc.">
        <title>Draft genome sequence of Pseudozyma brasiliensis sp. nov. strain GHG001, a high producer of endo-1,4-xylanase isolated from an insect pest of sugarcane.</title>
        <authorList>
            <person name="Oliveira J.V.D.C."/>
            <person name="dos Santos R.A.C."/>
            <person name="Borges T.A."/>
            <person name="Riano-Pachon D.M."/>
            <person name="Goldman G.H."/>
        </authorList>
    </citation>
    <scope>NUCLEOTIDE SEQUENCE [LARGE SCALE GENOMIC DNA]</scope>
    <source>
        <strain evidence="5">GHG001</strain>
    </source>
</reference>
<evidence type="ECO:0000256" key="1">
    <source>
        <dbReference type="SAM" id="Coils"/>
    </source>
</evidence>
<feature type="compositionally biased region" description="Polar residues" evidence="2">
    <location>
        <begin position="317"/>
        <end position="329"/>
    </location>
</feature>
<keyword evidence="1" id="KW-0175">Coiled coil</keyword>
<feature type="region of interest" description="Disordered" evidence="2">
    <location>
        <begin position="126"/>
        <end position="180"/>
    </location>
</feature>
<dbReference type="AlphaFoldDB" id="V5ETA5"/>
<dbReference type="RefSeq" id="XP_016290213.1">
    <property type="nucleotide sequence ID" value="XM_016438919.1"/>
</dbReference>
<keyword evidence="3" id="KW-1133">Transmembrane helix</keyword>
<feature type="coiled-coil region" evidence="1">
    <location>
        <begin position="569"/>
        <end position="603"/>
    </location>
</feature>
<dbReference type="STRING" id="1365824.V5ETA5"/>
<feature type="compositionally biased region" description="Low complexity" evidence="2">
    <location>
        <begin position="22"/>
        <end position="31"/>
    </location>
</feature>
<feature type="compositionally biased region" description="Polar residues" evidence="2">
    <location>
        <begin position="254"/>
        <end position="277"/>
    </location>
</feature>
<gene>
    <name evidence="4" type="ORF">PSEUBRA_SCAF6g00789</name>
</gene>
<dbReference type="OrthoDB" id="3366659at2759"/>
<keyword evidence="5" id="KW-1185">Reference proteome</keyword>
<keyword evidence="3" id="KW-0812">Transmembrane</keyword>
<sequence>MNDQSSSSGQGANRPGSGGAGTTALPGLAGTQSEKQLTQRELAALRTIKRNVDTTKYGGWLLGAAGTWVLLARRKPQPRLISKLGWCVVGGLGGSFLTMPVGILMSRNVLKDVEDPQHLRAVLTGAMEERRQGKRPQVGVAPPKGLNGETEFDQQPQQPQQQQEWGGERDASSYGAGFDNGASTADAFNAYSAAQGSSSPRGNGGRTAASEPSSGSPPDGTGAGTRWAQLRGERGVEPSKWDKIRQDNARTAYGNRTASSQSGQNNSQDPSTFSTAANPAARPQSSGAPSSPRAPPRNRDEPVMTLSGAEDDPRWSSPATFSPQSSGWGNNEFLDDPAAKSARNAKRGYGVFSVLEPPPSSTYQLESDAPIQVVKGSLLTALAGGVGGSIYGVLRGRQGAGTVLGTRMAFSSFAFAFPFFAVREYVMSPVLNRTSSGPDLKERTMRLRTVATNRHSDKVLASSLAGAVVGAGAAVLTRGVGAVHKGVVTFGVACAGLQFLGNEARIVRDTMIRPAPRQVAVPNGSDAAVAASQAVAPIAEVKKDEGKTGWMGKVKNAMPIRSVSDEEYESKLKERLSGVNQRMADVEMEIREIEGLIQQQEAKQPE</sequence>
<organism evidence="4 5">
    <name type="scientific">Kalmanozyma brasiliensis (strain GHG001)</name>
    <name type="common">Yeast</name>
    <name type="synonym">Pseudozyma brasiliensis</name>
    <dbReference type="NCBI Taxonomy" id="1365824"/>
    <lineage>
        <taxon>Eukaryota</taxon>
        <taxon>Fungi</taxon>
        <taxon>Dikarya</taxon>
        <taxon>Basidiomycota</taxon>
        <taxon>Ustilaginomycotina</taxon>
        <taxon>Ustilaginomycetes</taxon>
        <taxon>Ustilaginales</taxon>
        <taxon>Ustilaginaceae</taxon>
        <taxon>Kalmanozyma</taxon>
    </lineage>
</organism>
<dbReference type="GeneID" id="27421620"/>
<dbReference type="PANTHER" id="PTHR41390">
    <property type="entry name" value="CHROMOSOME 7, WHOLE GENOME SHOTGUN SEQUENCE"/>
    <property type="match status" value="1"/>
</dbReference>
<feature type="compositionally biased region" description="Low complexity" evidence="2">
    <location>
        <begin position="154"/>
        <end position="163"/>
    </location>
</feature>
<dbReference type="EMBL" id="KI545892">
    <property type="protein sequence ID" value="EST05224.1"/>
    <property type="molecule type" value="Genomic_DNA"/>
</dbReference>
<feature type="region of interest" description="Disordered" evidence="2">
    <location>
        <begin position="1"/>
        <end position="36"/>
    </location>
</feature>
<feature type="compositionally biased region" description="Basic and acidic residues" evidence="2">
    <location>
        <begin position="231"/>
        <end position="248"/>
    </location>
</feature>
<feature type="region of interest" description="Disordered" evidence="2">
    <location>
        <begin position="193"/>
        <end position="336"/>
    </location>
</feature>
<evidence type="ECO:0000313" key="4">
    <source>
        <dbReference type="EMBL" id="EST05224.1"/>
    </source>
</evidence>
<feature type="compositionally biased region" description="Polar residues" evidence="2">
    <location>
        <begin position="1"/>
        <end position="11"/>
    </location>
</feature>
<dbReference type="Proteomes" id="UP000019377">
    <property type="component" value="Unassembled WGS sequence"/>
</dbReference>
<dbReference type="eggNOG" id="ENOG502SBMI">
    <property type="taxonomic scope" value="Eukaryota"/>
</dbReference>
<evidence type="ECO:0000256" key="2">
    <source>
        <dbReference type="SAM" id="MobiDB-lite"/>
    </source>
</evidence>
<dbReference type="PANTHER" id="PTHR41390:SF1">
    <property type="entry name" value="NADH-UBIQUINONE OXIDOREDUCTASE 213 KDA SUBUNIT"/>
    <property type="match status" value="1"/>
</dbReference>
<keyword evidence="3" id="KW-0472">Membrane</keyword>
<name>V5ETA5_KALBG</name>
<proteinExistence type="predicted"/>
<evidence type="ECO:0000256" key="3">
    <source>
        <dbReference type="SAM" id="Phobius"/>
    </source>
</evidence>
<dbReference type="OMA" id="GTRMAFS"/>
<feature type="compositionally biased region" description="Low complexity" evidence="2">
    <location>
        <begin position="279"/>
        <end position="291"/>
    </location>
</feature>
<evidence type="ECO:0000313" key="5">
    <source>
        <dbReference type="Proteomes" id="UP000019377"/>
    </source>
</evidence>
<feature type="transmembrane region" description="Helical" evidence="3">
    <location>
        <begin position="84"/>
        <end position="105"/>
    </location>
</feature>